<keyword evidence="2" id="KW-1185">Reference proteome</keyword>
<dbReference type="Pfam" id="PF15874">
    <property type="entry name" value="Il2rg"/>
    <property type="match status" value="1"/>
</dbReference>
<dbReference type="AlphaFoldDB" id="A0A8J4T3S5"/>
<gene>
    <name evidence="1" type="ORF">PHET_11542</name>
</gene>
<proteinExistence type="predicted"/>
<evidence type="ECO:0000313" key="2">
    <source>
        <dbReference type="Proteomes" id="UP000748531"/>
    </source>
</evidence>
<accession>A0A8J4T3S5</accession>
<protein>
    <submittedName>
        <fullName evidence="1">Uncharacterized protein</fullName>
    </submittedName>
</protein>
<dbReference type="InterPro" id="IPR039471">
    <property type="entry name" value="CXorf65-like"/>
</dbReference>
<feature type="non-terminal residue" evidence="1">
    <location>
        <position position="117"/>
    </location>
</feature>
<reference evidence="1" key="1">
    <citation type="submission" date="2019-05" db="EMBL/GenBank/DDBJ databases">
        <title>Annotation for the trematode Paragonimus heterotremus.</title>
        <authorList>
            <person name="Choi Y.-J."/>
        </authorList>
    </citation>
    <scope>NUCLEOTIDE SEQUENCE</scope>
    <source>
        <strain evidence="1">LC</strain>
    </source>
</reference>
<evidence type="ECO:0000313" key="1">
    <source>
        <dbReference type="EMBL" id="KAF5395669.1"/>
    </source>
</evidence>
<dbReference type="Proteomes" id="UP000748531">
    <property type="component" value="Unassembled WGS sequence"/>
</dbReference>
<dbReference type="PANTHER" id="PTHR33887:SF6">
    <property type="entry name" value="CIDE-N DOMAIN-CONTAINING PROTEIN"/>
    <property type="match status" value="1"/>
</dbReference>
<organism evidence="1 2">
    <name type="scientific">Paragonimus heterotremus</name>
    <dbReference type="NCBI Taxonomy" id="100268"/>
    <lineage>
        <taxon>Eukaryota</taxon>
        <taxon>Metazoa</taxon>
        <taxon>Spiralia</taxon>
        <taxon>Lophotrochozoa</taxon>
        <taxon>Platyhelminthes</taxon>
        <taxon>Trematoda</taxon>
        <taxon>Digenea</taxon>
        <taxon>Plagiorchiida</taxon>
        <taxon>Troglotremata</taxon>
        <taxon>Troglotrematidae</taxon>
        <taxon>Paragonimus</taxon>
    </lineage>
</organism>
<dbReference type="OrthoDB" id="2109241at2759"/>
<dbReference type="EMBL" id="LUCH01010971">
    <property type="protein sequence ID" value="KAF5395669.1"/>
    <property type="molecule type" value="Genomic_DNA"/>
</dbReference>
<dbReference type="PANTHER" id="PTHR33887">
    <property type="entry name" value="PB1 DOMAIN-CONTAINING PROTEIN"/>
    <property type="match status" value="1"/>
</dbReference>
<comment type="caution">
    <text evidence="1">The sequence shown here is derived from an EMBL/GenBank/DDBJ whole genome shotgun (WGS) entry which is preliminary data.</text>
</comment>
<sequence length="117" mass="13652">MQSQRSIVLFQMEDLPEPFRTFIWVHHGDGEKLLINVNCAYEILTHYLRKQCRLENDVVFDICDTNGRLLNINDQQMFSQILYNIEGGGDYILVSITSMLFLKHLMCLLVDDQADQP</sequence>
<name>A0A8J4T3S5_9TREM</name>